<dbReference type="EMBL" id="VAHF01000003">
    <property type="protein sequence ID" value="TXG65693.1"/>
    <property type="molecule type" value="Genomic_DNA"/>
</dbReference>
<gene>
    <name evidence="2" type="ORF">EZV62_006968</name>
</gene>
<organism evidence="2 3">
    <name type="scientific">Acer yangbiense</name>
    <dbReference type="NCBI Taxonomy" id="1000413"/>
    <lineage>
        <taxon>Eukaryota</taxon>
        <taxon>Viridiplantae</taxon>
        <taxon>Streptophyta</taxon>
        <taxon>Embryophyta</taxon>
        <taxon>Tracheophyta</taxon>
        <taxon>Spermatophyta</taxon>
        <taxon>Magnoliopsida</taxon>
        <taxon>eudicotyledons</taxon>
        <taxon>Gunneridae</taxon>
        <taxon>Pentapetalae</taxon>
        <taxon>rosids</taxon>
        <taxon>malvids</taxon>
        <taxon>Sapindales</taxon>
        <taxon>Sapindaceae</taxon>
        <taxon>Hippocastanoideae</taxon>
        <taxon>Acereae</taxon>
        <taxon>Acer</taxon>
    </lineage>
</organism>
<evidence type="ECO:0000256" key="1">
    <source>
        <dbReference type="SAM" id="Phobius"/>
    </source>
</evidence>
<keyword evidence="1" id="KW-0472">Membrane</keyword>
<comment type="caution">
    <text evidence="2">The sequence shown here is derived from an EMBL/GenBank/DDBJ whole genome shotgun (WGS) entry which is preliminary data.</text>
</comment>
<reference evidence="3" key="1">
    <citation type="journal article" date="2019" name="Gigascience">
        <title>De novo genome assembly of the endangered Acer yangbiense, a plant species with extremely small populations endemic to Yunnan Province, China.</title>
        <authorList>
            <person name="Yang J."/>
            <person name="Wariss H.M."/>
            <person name="Tao L."/>
            <person name="Zhang R."/>
            <person name="Yun Q."/>
            <person name="Hollingsworth P."/>
            <person name="Dao Z."/>
            <person name="Luo G."/>
            <person name="Guo H."/>
            <person name="Ma Y."/>
            <person name="Sun W."/>
        </authorList>
    </citation>
    <scope>NUCLEOTIDE SEQUENCE [LARGE SCALE GENOMIC DNA]</scope>
    <source>
        <strain evidence="3">cv. Malutang</strain>
    </source>
</reference>
<dbReference type="AlphaFoldDB" id="A0A5C7I7Z0"/>
<evidence type="ECO:0000313" key="3">
    <source>
        <dbReference type="Proteomes" id="UP000323000"/>
    </source>
</evidence>
<name>A0A5C7I7Z0_9ROSI</name>
<keyword evidence="1" id="KW-0812">Transmembrane</keyword>
<dbReference type="InterPro" id="IPR004158">
    <property type="entry name" value="DUF247_pln"/>
</dbReference>
<feature type="transmembrane region" description="Helical" evidence="1">
    <location>
        <begin position="98"/>
        <end position="123"/>
    </location>
</feature>
<proteinExistence type="predicted"/>
<keyword evidence="1" id="KW-1133">Transmembrane helix</keyword>
<protein>
    <submittedName>
        <fullName evidence="2">Uncharacterized protein</fullName>
    </submittedName>
</protein>
<keyword evidence="3" id="KW-1185">Reference proteome</keyword>
<evidence type="ECO:0000313" key="2">
    <source>
        <dbReference type="EMBL" id="TXG65693.1"/>
    </source>
</evidence>
<accession>A0A5C7I7Z0</accession>
<dbReference type="Proteomes" id="UP000323000">
    <property type="component" value="Chromosome 3"/>
</dbReference>
<sequence length="124" mass="14047">MFEALHCETNHVNDYAIVLSLLVSSPKDAELLIRNGILEDTESLAALTICGEIGIKQARWWHNRFYYKGLARDLNAYCKSPWLKWNALLKHNYFNTPWASISVIAAVLLLLLTLTQTVCSIIAL</sequence>
<dbReference type="PANTHER" id="PTHR31170:SF25">
    <property type="entry name" value="BNAA09G04570D PROTEIN"/>
    <property type="match status" value="1"/>
</dbReference>
<dbReference type="Pfam" id="PF03140">
    <property type="entry name" value="DUF247"/>
    <property type="match status" value="1"/>
</dbReference>
<dbReference type="OrthoDB" id="672127at2759"/>
<dbReference type="PANTHER" id="PTHR31170">
    <property type="entry name" value="BNAC04G53230D PROTEIN"/>
    <property type="match status" value="1"/>
</dbReference>